<dbReference type="InterPro" id="IPR012347">
    <property type="entry name" value="Ferritin-like"/>
</dbReference>
<gene>
    <name evidence="1" type="ORF">MoryE10_02860</name>
</gene>
<dbReference type="RefSeq" id="WP_156302408.1">
    <property type="nucleotide sequence ID" value="NZ_AP019782.1"/>
</dbReference>
<sequence length="153" mass="17598">MHTCCRQVKDFLDYGRSLHGEIQAFYDNLNEHTDKERLKMLLGYLSRHEQRMEESLLRFEQVTRKEILDVWLSHAPRVSIQDMIGQCGATEGMGLDEMVDVALKFDAAMIKLYRDVAEHAADARVKGVFQNIVGMEESDANKLLCDVSAMREM</sequence>
<evidence type="ECO:0000313" key="1">
    <source>
        <dbReference type="EMBL" id="BBL69680.1"/>
    </source>
</evidence>
<dbReference type="InterPro" id="IPR009078">
    <property type="entry name" value="Ferritin-like_SF"/>
</dbReference>
<name>A0A8D4VKY6_9GAMM</name>
<dbReference type="AlphaFoldDB" id="A0A8D4VKY6"/>
<dbReference type="KEGG" id="moz:MoryE10_02860"/>
<dbReference type="EMBL" id="AP019782">
    <property type="protein sequence ID" value="BBL69680.1"/>
    <property type="molecule type" value="Genomic_DNA"/>
</dbReference>
<dbReference type="Gene3D" id="1.20.1260.10">
    <property type="match status" value="1"/>
</dbReference>
<evidence type="ECO:0000313" key="2">
    <source>
        <dbReference type="Proteomes" id="UP000824988"/>
    </source>
</evidence>
<keyword evidence="2" id="KW-1185">Reference proteome</keyword>
<accession>A0A8D4VKY6</accession>
<protein>
    <recommendedName>
        <fullName evidence="3">DUF2383 domain-containing protein</fullName>
    </recommendedName>
</protein>
<dbReference type="SUPFAM" id="SSF47240">
    <property type="entry name" value="Ferritin-like"/>
    <property type="match status" value="1"/>
</dbReference>
<proteinExistence type="predicted"/>
<evidence type="ECO:0008006" key="3">
    <source>
        <dbReference type="Google" id="ProtNLM"/>
    </source>
</evidence>
<dbReference type="Proteomes" id="UP000824988">
    <property type="component" value="Chromosome"/>
</dbReference>
<reference evidence="1" key="1">
    <citation type="submission" date="2019-06" db="EMBL/GenBank/DDBJ databases">
        <title>Complete genome sequence of Methylogaea oryzae strain JCM16910.</title>
        <authorList>
            <person name="Asakawa S."/>
        </authorList>
    </citation>
    <scope>NUCLEOTIDE SEQUENCE</scope>
    <source>
        <strain evidence="1">E10</strain>
    </source>
</reference>
<organism evidence="1 2">
    <name type="scientific">Methylogaea oryzae</name>
    <dbReference type="NCBI Taxonomy" id="1295382"/>
    <lineage>
        <taxon>Bacteria</taxon>
        <taxon>Pseudomonadati</taxon>
        <taxon>Pseudomonadota</taxon>
        <taxon>Gammaproteobacteria</taxon>
        <taxon>Methylococcales</taxon>
        <taxon>Methylococcaceae</taxon>
        <taxon>Methylogaea</taxon>
    </lineage>
</organism>